<proteinExistence type="predicted"/>
<name>K0J2G7_AMPXN</name>
<reference evidence="1 2" key="1">
    <citation type="submission" date="2011-01" db="EMBL/GenBank/DDBJ databases">
        <title>Whole genome sequence of Amphibacillus xylinus NBRC 15112.</title>
        <authorList>
            <person name="Nakazawa H."/>
            <person name="Katano Y."/>
            <person name="Nakamura S."/>
            <person name="Sasagawa M."/>
            <person name="Fukada J."/>
            <person name="Arai T."/>
            <person name="Sasakura N."/>
            <person name="Mochizuki D."/>
            <person name="Hosoyama A."/>
            <person name="Harada K."/>
            <person name="Horikawa H."/>
            <person name="Kato Y."/>
            <person name="Harada T."/>
            <person name="Sasaki K."/>
            <person name="Sekiguchi M."/>
            <person name="Hodoyama M."/>
            <person name="Nishiko R."/>
            <person name="Narita H."/>
            <person name="Hanamaki A."/>
            <person name="Hata C."/>
            <person name="Konno Y."/>
            <person name="Niimura Y."/>
            <person name="Yamazaki S."/>
            <person name="Fujita N."/>
        </authorList>
    </citation>
    <scope>NUCLEOTIDE SEQUENCE [LARGE SCALE GENOMIC DNA]</scope>
    <source>
        <strain evidence="2">ATCC 51415 / DSM 6626 / JCM 7361 / LMG 17667 / NBRC 15112 / Ep01</strain>
    </source>
</reference>
<protein>
    <submittedName>
        <fullName evidence="1">Uncharacterized protein</fullName>
    </submittedName>
</protein>
<dbReference type="AlphaFoldDB" id="K0J2G7"/>
<gene>
    <name evidence="1" type="ordered locus">AXY_05590</name>
</gene>
<accession>K0J2G7</accession>
<dbReference type="STRING" id="698758.AXY_05590"/>
<evidence type="ECO:0000313" key="1">
    <source>
        <dbReference type="EMBL" id="BAM46691.1"/>
    </source>
</evidence>
<dbReference type="HOGENOM" id="CLU_2217473_0_0_9"/>
<sequence length="106" mass="12224">MKNDYSPKNNGRKKGSEFKGYLDKNGFAVGYEYEAIIELKGDWTTKETIAFVSQSFDTDSIIEVDGPKVKILWKMPEWGDVEDLGILLYYLLDDGELGSYDYYRIN</sequence>
<dbReference type="KEGG" id="axl:AXY_05590"/>
<keyword evidence="2" id="KW-1185">Reference proteome</keyword>
<dbReference type="EMBL" id="AP012050">
    <property type="protein sequence ID" value="BAM46691.1"/>
    <property type="molecule type" value="Genomic_DNA"/>
</dbReference>
<organism evidence="1 2">
    <name type="scientific">Amphibacillus xylanus (strain ATCC 51415 / DSM 6626 / JCM 7361 / LMG 17667 / NBRC 15112 / Ep01)</name>
    <dbReference type="NCBI Taxonomy" id="698758"/>
    <lineage>
        <taxon>Bacteria</taxon>
        <taxon>Bacillati</taxon>
        <taxon>Bacillota</taxon>
        <taxon>Bacilli</taxon>
        <taxon>Bacillales</taxon>
        <taxon>Bacillaceae</taxon>
        <taxon>Amphibacillus</taxon>
    </lineage>
</organism>
<dbReference type="RefSeq" id="WP_015009296.1">
    <property type="nucleotide sequence ID" value="NC_018704.1"/>
</dbReference>
<evidence type="ECO:0000313" key="2">
    <source>
        <dbReference type="Proteomes" id="UP000006294"/>
    </source>
</evidence>
<dbReference type="Proteomes" id="UP000006294">
    <property type="component" value="Chromosome"/>
</dbReference>